<keyword evidence="2" id="KW-1185">Reference proteome</keyword>
<comment type="caution">
    <text evidence="1">The sequence shown here is derived from an EMBL/GenBank/DDBJ whole genome shotgun (WGS) entry which is preliminary data.</text>
</comment>
<dbReference type="Proteomes" id="UP000886501">
    <property type="component" value="Unassembled WGS sequence"/>
</dbReference>
<evidence type="ECO:0000313" key="2">
    <source>
        <dbReference type="Proteomes" id="UP000886501"/>
    </source>
</evidence>
<proteinExistence type="predicted"/>
<name>A0ACB6ZD89_THEGA</name>
<reference evidence="1" key="2">
    <citation type="journal article" date="2020" name="Nat. Commun.">
        <title>Large-scale genome sequencing of mycorrhizal fungi provides insights into the early evolution of symbiotic traits.</title>
        <authorList>
            <person name="Miyauchi S."/>
            <person name="Kiss E."/>
            <person name="Kuo A."/>
            <person name="Drula E."/>
            <person name="Kohler A."/>
            <person name="Sanchez-Garcia M."/>
            <person name="Morin E."/>
            <person name="Andreopoulos B."/>
            <person name="Barry K.W."/>
            <person name="Bonito G."/>
            <person name="Buee M."/>
            <person name="Carver A."/>
            <person name="Chen C."/>
            <person name="Cichocki N."/>
            <person name="Clum A."/>
            <person name="Culley D."/>
            <person name="Crous P.W."/>
            <person name="Fauchery L."/>
            <person name="Girlanda M."/>
            <person name="Hayes R.D."/>
            <person name="Keri Z."/>
            <person name="LaButti K."/>
            <person name="Lipzen A."/>
            <person name="Lombard V."/>
            <person name="Magnuson J."/>
            <person name="Maillard F."/>
            <person name="Murat C."/>
            <person name="Nolan M."/>
            <person name="Ohm R.A."/>
            <person name="Pangilinan J."/>
            <person name="Pereira M.F."/>
            <person name="Perotto S."/>
            <person name="Peter M."/>
            <person name="Pfister S."/>
            <person name="Riley R."/>
            <person name="Sitrit Y."/>
            <person name="Stielow J.B."/>
            <person name="Szollosi G."/>
            <person name="Zifcakova L."/>
            <person name="Stursova M."/>
            <person name="Spatafora J.W."/>
            <person name="Tedersoo L."/>
            <person name="Vaario L.M."/>
            <person name="Yamada A."/>
            <person name="Yan M."/>
            <person name="Wang P."/>
            <person name="Xu J."/>
            <person name="Bruns T."/>
            <person name="Baldrian P."/>
            <person name="Vilgalys R."/>
            <person name="Dunand C."/>
            <person name="Henrissat B."/>
            <person name="Grigoriev I.V."/>
            <person name="Hibbett D."/>
            <person name="Nagy L.G."/>
            <person name="Martin F.M."/>
        </authorList>
    </citation>
    <scope>NUCLEOTIDE SEQUENCE</scope>
    <source>
        <strain evidence="1">P2</strain>
    </source>
</reference>
<evidence type="ECO:0000313" key="1">
    <source>
        <dbReference type="EMBL" id="KAF9647504.1"/>
    </source>
</evidence>
<protein>
    <submittedName>
        <fullName evidence="1">Breast carcinoma amplified sequence 2</fullName>
    </submittedName>
</protein>
<gene>
    <name evidence="1" type="ORF">BDM02DRAFT_3187933</name>
</gene>
<dbReference type="EMBL" id="MU118032">
    <property type="protein sequence ID" value="KAF9647504.1"/>
    <property type="molecule type" value="Genomic_DNA"/>
</dbReference>
<organism evidence="1 2">
    <name type="scientific">Thelephora ganbajun</name>
    <name type="common">Ganba fungus</name>
    <dbReference type="NCBI Taxonomy" id="370292"/>
    <lineage>
        <taxon>Eukaryota</taxon>
        <taxon>Fungi</taxon>
        <taxon>Dikarya</taxon>
        <taxon>Basidiomycota</taxon>
        <taxon>Agaricomycotina</taxon>
        <taxon>Agaricomycetes</taxon>
        <taxon>Thelephorales</taxon>
        <taxon>Thelephoraceae</taxon>
        <taxon>Thelephora</taxon>
    </lineage>
</organism>
<accession>A0ACB6ZD89</accession>
<sequence length="228" mass="25536">MATAIFDALPYYDNDLEVHPELKAKVEKELAREGKPPTTLHPKVPPPIDLFSVGTSTINSHVLSQYSTRLQQRPLLAAELARVEANRPIPPLDTTRHQLPGPLSTPATEEGWQAAVKNAHAQLEHQRLRQTNIALLQQYGANSWRVHNYLLEATSRQLEKTVEDLTQLTTDLNRDRKNSQTAFGAQLTALETRWTELISNVLQIEMANVALEAEIDQLAKKEAELAIS</sequence>
<reference evidence="1" key="1">
    <citation type="submission" date="2019-10" db="EMBL/GenBank/DDBJ databases">
        <authorList>
            <consortium name="DOE Joint Genome Institute"/>
            <person name="Kuo A."/>
            <person name="Miyauchi S."/>
            <person name="Kiss E."/>
            <person name="Drula E."/>
            <person name="Kohler A."/>
            <person name="Sanchez-Garcia M."/>
            <person name="Andreopoulos B."/>
            <person name="Barry K.W."/>
            <person name="Bonito G."/>
            <person name="Buee M."/>
            <person name="Carver A."/>
            <person name="Chen C."/>
            <person name="Cichocki N."/>
            <person name="Clum A."/>
            <person name="Culley D."/>
            <person name="Crous P.W."/>
            <person name="Fauchery L."/>
            <person name="Girlanda M."/>
            <person name="Hayes R."/>
            <person name="Keri Z."/>
            <person name="Labutti K."/>
            <person name="Lipzen A."/>
            <person name="Lombard V."/>
            <person name="Magnuson J."/>
            <person name="Maillard F."/>
            <person name="Morin E."/>
            <person name="Murat C."/>
            <person name="Nolan M."/>
            <person name="Ohm R."/>
            <person name="Pangilinan J."/>
            <person name="Pereira M."/>
            <person name="Perotto S."/>
            <person name="Peter M."/>
            <person name="Riley R."/>
            <person name="Sitrit Y."/>
            <person name="Stielow B."/>
            <person name="Szollosi G."/>
            <person name="Zifcakova L."/>
            <person name="Stursova M."/>
            <person name="Spatafora J.W."/>
            <person name="Tedersoo L."/>
            <person name="Vaario L.-M."/>
            <person name="Yamada A."/>
            <person name="Yan M."/>
            <person name="Wang P."/>
            <person name="Xu J."/>
            <person name="Bruns T."/>
            <person name="Baldrian P."/>
            <person name="Vilgalys R."/>
            <person name="Henrissat B."/>
            <person name="Grigoriev I.V."/>
            <person name="Hibbett D."/>
            <person name="Nagy L.G."/>
            <person name="Martin F.M."/>
        </authorList>
    </citation>
    <scope>NUCLEOTIDE SEQUENCE</scope>
    <source>
        <strain evidence="1">P2</strain>
    </source>
</reference>